<evidence type="ECO:0000256" key="1">
    <source>
        <dbReference type="SAM" id="Phobius"/>
    </source>
</evidence>
<dbReference type="RefSeq" id="WP_128751711.1">
    <property type="nucleotide sequence ID" value="NZ_CP035282.1"/>
</dbReference>
<dbReference type="EMBL" id="CP035282">
    <property type="protein sequence ID" value="QAT60300.1"/>
    <property type="molecule type" value="Genomic_DNA"/>
</dbReference>
<organism evidence="2 3">
    <name type="scientific">Acidilutibacter cellobiosedens</name>
    <dbReference type="NCBI Taxonomy" id="2507161"/>
    <lineage>
        <taxon>Bacteria</taxon>
        <taxon>Bacillati</taxon>
        <taxon>Bacillota</taxon>
        <taxon>Tissierellia</taxon>
        <taxon>Tissierellales</taxon>
        <taxon>Acidilutibacteraceae</taxon>
        <taxon>Acidilutibacter</taxon>
    </lineage>
</organism>
<dbReference type="AlphaFoldDB" id="A0A410Q8I7"/>
<name>A0A410Q8I7_9FIRM</name>
<dbReference type="OrthoDB" id="2063759at2"/>
<proteinExistence type="predicted"/>
<dbReference type="Proteomes" id="UP000287969">
    <property type="component" value="Chromosome"/>
</dbReference>
<keyword evidence="1" id="KW-1133">Transmembrane helix</keyword>
<keyword evidence="1" id="KW-0472">Membrane</keyword>
<reference evidence="3" key="1">
    <citation type="submission" date="2019-01" db="EMBL/GenBank/DDBJ databases">
        <title>Draft genomes of a novel of Sporanaerobacter strains.</title>
        <authorList>
            <person name="Ma S."/>
        </authorList>
    </citation>
    <scope>NUCLEOTIDE SEQUENCE [LARGE SCALE GENOMIC DNA]</scope>
    <source>
        <strain evidence="3">NJN-17</strain>
    </source>
</reference>
<evidence type="ECO:0000313" key="2">
    <source>
        <dbReference type="EMBL" id="QAT60300.1"/>
    </source>
</evidence>
<feature type="transmembrane region" description="Helical" evidence="1">
    <location>
        <begin position="38"/>
        <end position="55"/>
    </location>
</feature>
<dbReference type="KEGG" id="spoa:EQM13_01290"/>
<keyword evidence="3" id="KW-1185">Reference proteome</keyword>
<protein>
    <submittedName>
        <fullName evidence="2">Uncharacterized protein</fullName>
    </submittedName>
</protein>
<sequence>MEMNKCKNKKCQRDLPEGYKHRYCEHCRNKYAKRTKDGIKAVGGVVGSFALLILTKGKFDSRDK</sequence>
<evidence type="ECO:0000313" key="3">
    <source>
        <dbReference type="Proteomes" id="UP000287969"/>
    </source>
</evidence>
<gene>
    <name evidence="2" type="ORF">EQM13_01290</name>
</gene>
<keyword evidence="1" id="KW-0812">Transmembrane</keyword>
<accession>A0A410Q8I7</accession>